<gene>
    <name evidence="1" type="ORF">Plec18167_009116</name>
</gene>
<accession>A0ABR3WS78</accession>
<dbReference type="EMBL" id="JAVDPF010000052">
    <property type="protein sequence ID" value="KAL1866276.1"/>
    <property type="molecule type" value="Genomic_DNA"/>
</dbReference>
<comment type="caution">
    <text evidence="1">The sequence shown here is derived from an EMBL/GenBank/DDBJ whole genome shotgun (WGS) entry which is preliminary data.</text>
</comment>
<keyword evidence="2" id="KW-1185">Reference proteome</keyword>
<evidence type="ECO:0008006" key="3">
    <source>
        <dbReference type="Google" id="ProtNLM"/>
    </source>
</evidence>
<dbReference type="Gene3D" id="2.60.120.260">
    <property type="entry name" value="Galactose-binding domain-like"/>
    <property type="match status" value="1"/>
</dbReference>
<protein>
    <recommendedName>
        <fullName evidence="3">Secreted protein</fullName>
    </recommendedName>
</protein>
<dbReference type="InterPro" id="IPR008979">
    <property type="entry name" value="Galactose-bd-like_sf"/>
</dbReference>
<sequence length="981" mass="107129">MFRLPDAGVSDDILRADIGNISSIGAGGFELLPFYLYGLVGEEYGPADWAEFGYGTPAFKKVFTTAAQAAKTHGLVMDFAIGPNQGQGVPAIPETPGLALELLMGNATISPGQIFSGPVPHPSQPLQELLNGLGFQHPLEQWGAANLSAVVALKVIAEKPPTGNGGVDGLYPHIHLDPQSAVDLTANITANGSLSFVPPEPKYPWRVFSFWEKYTNQRSCTGVRNAANIIANGSWTVDHFSVTGAKVTTNFFDNHINDDSEVAELLSQVGNYAWEDSMEIMATLYWTPGFLERFETARGYSLLKYLPTLFQPQNIWGRVASSYSEIFVSQNSTAVNLDYRTTLNEGYQDYLSHIENWSEQIGIRGFSAQPAYNLPLDMLADVPLLTAPELESLGFDNTIDLYRQFTGAAHLSDRNIISSEAGAVNIAAYSLRVPEFLGIMTRSYAGGVNQIVAHGFPYSGPYTNTTWPGYTTFFYQYTEMWNQIQPAWRHFRDIFDFMGRTQWVLQQGSPLVDLALYMYKVPWETTISYSSDNLRNVGYSYEYLSSDDLQFPQATVQDSVLAADGPAYKALVFENQTVISVGGARSLVKLVNSGLPVFFVGNPPNQSNSATPGTQQQIDSMMQTVLASENSHRVSTVADLPAALASLNITPRVSITCGNHEVFSVWRHDASEKVDYVYLFNQGSAVTSCPLTFAVSSEFVPLIYDAWVGTQLKVLNYERSQAGITIPISLASNQTTIVAFKSEQSTTASSCPLNIRDGLKPILKEKRPGSITIGLLGHCTIESASGKSWTFTLTPPTPTNISNWNITIEDWKPSSNLSAVQNNITTTNFINHSLKPWRDLGPGFEAVSGIGIYTAEFTIPEGNSSVSTLGARLHLGPVDNTIRVFVDGKALTPVDITNAVADLGDTLTDGLVPGSTHTLNVEVSSTLFNRVKADRDQIMVFGTGASTQPEYANSSAKDYGLKGPVVLEWYIEQEIQDEGFC</sequence>
<evidence type="ECO:0000313" key="1">
    <source>
        <dbReference type="EMBL" id="KAL1866276.1"/>
    </source>
</evidence>
<dbReference type="Proteomes" id="UP001583193">
    <property type="component" value="Unassembled WGS sequence"/>
</dbReference>
<evidence type="ECO:0000313" key="2">
    <source>
        <dbReference type="Proteomes" id="UP001583193"/>
    </source>
</evidence>
<organism evidence="1 2">
    <name type="scientific">Paecilomyces lecythidis</name>
    <dbReference type="NCBI Taxonomy" id="3004212"/>
    <lineage>
        <taxon>Eukaryota</taxon>
        <taxon>Fungi</taxon>
        <taxon>Dikarya</taxon>
        <taxon>Ascomycota</taxon>
        <taxon>Pezizomycotina</taxon>
        <taxon>Eurotiomycetes</taxon>
        <taxon>Eurotiomycetidae</taxon>
        <taxon>Eurotiales</taxon>
        <taxon>Thermoascaceae</taxon>
        <taxon>Paecilomyces</taxon>
    </lineage>
</organism>
<name>A0ABR3WS78_9EURO</name>
<dbReference type="PANTHER" id="PTHR36848">
    <property type="entry name" value="DNA-BINDING PROTEIN (PUTATIVE SECRETED PROTEIN)-RELATED"/>
    <property type="match status" value="1"/>
</dbReference>
<dbReference type="Pfam" id="PF17132">
    <property type="entry name" value="Glyco_hydro_106"/>
    <property type="match status" value="1"/>
</dbReference>
<dbReference type="SUPFAM" id="SSF49785">
    <property type="entry name" value="Galactose-binding domain-like"/>
    <property type="match status" value="1"/>
</dbReference>
<dbReference type="InterPro" id="IPR053161">
    <property type="entry name" value="Ulvan_degrading_GH"/>
</dbReference>
<reference evidence="1 2" key="1">
    <citation type="journal article" date="2024" name="IMA Fungus">
        <title>IMA Genome - F19 : A genome assembly and annotation guide to empower mycologists, including annotated draft genome sequences of Ceratocystis pirilliformis, Diaporthe australafricana, Fusarium ophioides, Paecilomyces lecythidis, and Sporothrix stenoceras.</title>
        <authorList>
            <person name="Aylward J."/>
            <person name="Wilson A.M."/>
            <person name="Visagie C.M."/>
            <person name="Spraker J."/>
            <person name="Barnes I."/>
            <person name="Buitendag C."/>
            <person name="Ceriani C."/>
            <person name="Del Mar Angel L."/>
            <person name="du Plessis D."/>
            <person name="Fuchs T."/>
            <person name="Gasser K."/>
            <person name="Kramer D."/>
            <person name="Li W."/>
            <person name="Munsamy K."/>
            <person name="Piso A."/>
            <person name="Price J.L."/>
            <person name="Sonnekus B."/>
            <person name="Thomas C."/>
            <person name="van der Nest A."/>
            <person name="van Dijk A."/>
            <person name="van Heerden A."/>
            <person name="van Vuuren N."/>
            <person name="Yilmaz N."/>
            <person name="Duong T.A."/>
            <person name="van der Merwe N.A."/>
            <person name="Wingfield M.J."/>
            <person name="Wingfield B.D."/>
        </authorList>
    </citation>
    <scope>NUCLEOTIDE SEQUENCE [LARGE SCALE GENOMIC DNA]</scope>
    <source>
        <strain evidence="1 2">CMW 18167</strain>
    </source>
</reference>
<dbReference type="PANTHER" id="PTHR36848:SF2">
    <property type="entry name" value="SECRETED PROTEIN"/>
    <property type="match status" value="1"/>
</dbReference>
<proteinExistence type="predicted"/>